<reference evidence="4 5" key="1">
    <citation type="submission" date="2019-08" db="EMBL/GenBank/DDBJ databases">
        <authorList>
            <person name="Grouzdev D."/>
            <person name="Tikhonova E."/>
            <person name="Kravchenko I."/>
        </authorList>
    </citation>
    <scope>NUCLEOTIDE SEQUENCE [LARGE SCALE GENOMIC DNA]</scope>
    <source>
        <strain evidence="4 5">59b</strain>
    </source>
</reference>
<protein>
    <submittedName>
        <fullName evidence="4">Helix-turn-helix domain-containing protein</fullName>
    </submittedName>
</protein>
<dbReference type="InterPro" id="IPR050807">
    <property type="entry name" value="TransReg_Diox_bact_type"/>
</dbReference>
<dbReference type="PANTHER" id="PTHR46797">
    <property type="entry name" value="HTH-TYPE TRANSCRIPTIONAL REGULATOR"/>
    <property type="match status" value="1"/>
</dbReference>
<sequence>MDSAQQTSPAPDDNDGPDDLSRQFGDRVRELRKRGNLTLEELSRQSGVSRAMLSKVERGEKSPTIGVAKRICRALNTSLSFLTGGEEDRRAVAVVRKDQRHVFRDRDTGFERHLLSPPIAGSSVELLLHLLPAGASTGIMPSYPSGTEKYVVVAEGELVMVIGGVDYSLKQGDSLFFEANVDHSFENRSKAACSYYLVIARRDRAA</sequence>
<dbReference type="InterPro" id="IPR010982">
    <property type="entry name" value="Lambda_DNA-bd_dom_sf"/>
</dbReference>
<dbReference type="SUPFAM" id="SSF47413">
    <property type="entry name" value="lambda repressor-like DNA-binding domains"/>
    <property type="match status" value="1"/>
</dbReference>
<dbReference type="PROSITE" id="PS50943">
    <property type="entry name" value="HTH_CROC1"/>
    <property type="match status" value="1"/>
</dbReference>
<proteinExistence type="predicted"/>
<dbReference type="Pfam" id="PF07883">
    <property type="entry name" value="Cupin_2"/>
    <property type="match status" value="1"/>
</dbReference>
<feature type="domain" description="HTH cro/C1-type" evidence="3">
    <location>
        <begin position="28"/>
        <end position="82"/>
    </location>
</feature>
<dbReference type="SUPFAM" id="SSF51182">
    <property type="entry name" value="RmlC-like cupins"/>
    <property type="match status" value="1"/>
</dbReference>
<comment type="caution">
    <text evidence="4">The sequence shown here is derived from an EMBL/GenBank/DDBJ whole genome shotgun (WGS) entry which is preliminary data.</text>
</comment>
<dbReference type="InterPro" id="IPR013096">
    <property type="entry name" value="Cupin_2"/>
</dbReference>
<dbReference type="GO" id="GO:0003700">
    <property type="term" value="F:DNA-binding transcription factor activity"/>
    <property type="evidence" value="ECO:0007669"/>
    <property type="project" value="TreeGrafter"/>
</dbReference>
<dbReference type="GO" id="GO:0005829">
    <property type="term" value="C:cytosol"/>
    <property type="evidence" value="ECO:0007669"/>
    <property type="project" value="TreeGrafter"/>
</dbReference>
<dbReference type="AlphaFoldDB" id="A0A5A9GR65"/>
<keyword evidence="5" id="KW-1185">Reference proteome</keyword>
<dbReference type="CDD" id="cd00093">
    <property type="entry name" value="HTH_XRE"/>
    <property type="match status" value="1"/>
</dbReference>
<evidence type="ECO:0000313" key="4">
    <source>
        <dbReference type="EMBL" id="KAA0596104.1"/>
    </source>
</evidence>
<dbReference type="GO" id="GO:0003677">
    <property type="term" value="F:DNA binding"/>
    <property type="evidence" value="ECO:0007669"/>
    <property type="project" value="UniProtKB-KW"/>
</dbReference>
<organism evidence="4 5">
    <name type="scientific">Azospirillum lipoferum</name>
    <dbReference type="NCBI Taxonomy" id="193"/>
    <lineage>
        <taxon>Bacteria</taxon>
        <taxon>Pseudomonadati</taxon>
        <taxon>Pseudomonadota</taxon>
        <taxon>Alphaproteobacteria</taxon>
        <taxon>Rhodospirillales</taxon>
        <taxon>Azospirillaceae</taxon>
        <taxon>Azospirillum</taxon>
    </lineage>
</organism>
<gene>
    <name evidence="4" type="ORF">FZ942_13080</name>
</gene>
<dbReference type="InterPro" id="IPR001387">
    <property type="entry name" value="Cro/C1-type_HTH"/>
</dbReference>
<keyword evidence="1" id="KW-0238">DNA-binding</keyword>
<dbReference type="EMBL" id="VTTN01000004">
    <property type="protein sequence ID" value="KAA0596104.1"/>
    <property type="molecule type" value="Genomic_DNA"/>
</dbReference>
<dbReference type="Proteomes" id="UP000324927">
    <property type="component" value="Unassembled WGS sequence"/>
</dbReference>
<name>A0A5A9GR65_AZOLI</name>
<dbReference type="SMART" id="SM00530">
    <property type="entry name" value="HTH_XRE"/>
    <property type="match status" value="1"/>
</dbReference>
<evidence type="ECO:0000256" key="1">
    <source>
        <dbReference type="ARBA" id="ARBA00023125"/>
    </source>
</evidence>
<feature type="region of interest" description="Disordered" evidence="2">
    <location>
        <begin position="1"/>
        <end position="27"/>
    </location>
</feature>
<dbReference type="InterPro" id="IPR011051">
    <property type="entry name" value="RmlC_Cupin_sf"/>
</dbReference>
<dbReference type="InterPro" id="IPR014710">
    <property type="entry name" value="RmlC-like_jellyroll"/>
</dbReference>
<dbReference type="Gene3D" id="2.60.120.10">
    <property type="entry name" value="Jelly Rolls"/>
    <property type="match status" value="1"/>
</dbReference>
<evidence type="ECO:0000256" key="2">
    <source>
        <dbReference type="SAM" id="MobiDB-lite"/>
    </source>
</evidence>
<dbReference type="Gene3D" id="1.10.260.40">
    <property type="entry name" value="lambda repressor-like DNA-binding domains"/>
    <property type="match status" value="1"/>
</dbReference>
<accession>A0A5A9GR65</accession>
<dbReference type="PANTHER" id="PTHR46797:SF10">
    <property type="entry name" value="BLR1115 PROTEIN"/>
    <property type="match status" value="1"/>
</dbReference>
<evidence type="ECO:0000259" key="3">
    <source>
        <dbReference type="PROSITE" id="PS50943"/>
    </source>
</evidence>
<evidence type="ECO:0000313" key="5">
    <source>
        <dbReference type="Proteomes" id="UP000324927"/>
    </source>
</evidence>
<dbReference type="RefSeq" id="WP_149231500.1">
    <property type="nucleotide sequence ID" value="NZ_JALJXJ010000005.1"/>
</dbReference>
<dbReference type="OrthoDB" id="189170at2"/>
<dbReference type="Pfam" id="PF01381">
    <property type="entry name" value="HTH_3"/>
    <property type="match status" value="1"/>
</dbReference>
<dbReference type="CDD" id="cd02209">
    <property type="entry name" value="cupin_XRE_C"/>
    <property type="match status" value="1"/>
</dbReference>